<evidence type="ECO:0000256" key="10">
    <source>
        <dbReference type="ARBA" id="ARBA00022833"/>
    </source>
</evidence>
<evidence type="ECO:0000256" key="6">
    <source>
        <dbReference type="ARBA" id="ARBA00022692"/>
    </source>
</evidence>
<dbReference type="PANTHER" id="PTHR43655">
    <property type="entry name" value="ATP-DEPENDENT PROTEASE"/>
    <property type="match status" value="1"/>
</dbReference>
<evidence type="ECO:0000313" key="21">
    <source>
        <dbReference type="Proteomes" id="UP000095751"/>
    </source>
</evidence>
<feature type="region of interest" description="Disordered" evidence="17">
    <location>
        <begin position="1"/>
        <end position="34"/>
    </location>
</feature>
<dbReference type="GO" id="GO:0004176">
    <property type="term" value="F:ATP-dependent peptidase activity"/>
    <property type="evidence" value="ECO:0007669"/>
    <property type="project" value="InterPro"/>
</dbReference>
<evidence type="ECO:0000256" key="5">
    <source>
        <dbReference type="ARBA" id="ARBA00022670"/>
    </source>
</evidence>
<evidence type="ECO:0000313" key="20">
    <source>
        <dbReference type="EMBL" id="OEU13398.1"/>
    </source>
</evidence>
<dbReference type="Gene3D" id="3.40.50.300">
    <property type="entry name" value="P-loop containing nucleotide triphosphate hydrolases"/>
    <property type="match status" value="1"/>
</dbReference>
<comment type="similarity">
    <text evidence="3">In the C-terminal section; belongs to the peptidase M41 family.</text>
</comment>
<keyword evidence="13" id="KW-0482">Metalloprotease</keyword>
<feature type="domain" description="AAA+ ATPase" evidence="19">
    <location>
        <begin position="174"/>
        <end position="314"/>
    </location>
</feature>
<dbReference type="InterPro" id="IPR003960">
    <property type="entry name" value="ATPase_AAA_CS"/>
</dbReference>
<dbReference type="NCBIfam" id="TIGR01241">
    <property type="entry name" value="FtsH_fam"/>
    <property type="match status" value="1"/>
</dbReference>
<dbReference type="SUPFAM" id="SSF140990">
    <property type="entry name" value="FtsH protease domain-like"/>
    <property type="match status" value="1"/>
</dbReference>
<dbReference type="EMBL" id="KV784361">
    <property type="protein sequence ID" value="OEU13398.1"/>
    <property type="molecule type" value="Genomic_DNA"/>
</dbReference>
<dbReference type="SMART" id="SM00382">
    <property type="entry name" value="AAA"/>
    <property type="match status" value="1"/>
</dbReference>
<dbReference type="InterPro" id="IPR041569">
    <property type="entry name" value="AAA_lid_3"/>
</dbReference>
<dbReference type="FunFam" id="1.20.58.760:FF:000003">
    <property type="entry name" value="AFG3-like AAA ATPase 2"/>
    <property type="match status" value="1"/>
</dbReference>
<reference evidence="20 21" key="1">
    <citation type="submission" date="2016-09" db="EMBL/GenBank/DDBJ databases">
        <title>Extensive genetic diversity and differential bi-allelic expression allows diatom success in the polar Southern Ocean.</title>
        <authorList>
            <consortium name="DOE Joint Genome Institute"/>
            <person name="Mock T."/>
            <person name="Otillar R.P."/>
            <person name="Strauss J."/>
            <person name="Dupont C."/>
            <person name="Frickenhaus S."/>
            <person name="Maumus F."/>
            <person name="Mcmullan M."/>
            <person name="Sanges R."/>
            <person name="Schmutz J."/>
            <person name="Toseland A."/>
            <person name="Valas R."/>
            <person name="Veluchamy A."/>
            <person name="Ward B.J."/>
            <person name="Allen A."/>
            <person name="Barry K."/>
            <person name="Falciatore A."/>
            <person name="Ferrante M."/>
            <person name="Fortunato A.E."/>
            <person name="Gloeckner G."/>
            <person name="Gruber A."/>
            <person name="Hipkin R."/>
            <person name="Janech M."/>
            <person name="Kroth P."/>
            <person name="Leese F."/>
            <person name="Lindquist E."/>
            <person name="Lyon B.R."/>
            <person name="Martin J."/>
            <person name="Mayer C."/>
            <person name="Parker M."/>
            <person name="Quesneville H."/>
            <person name="Raymond J."/>
            <person name="Uhlig C."/>
            <person name="Valentin K.U."/>
            <person name="Worden A.Z."/>
            <person name="Armbrust E.V."/>
            <person name="Bowler C."/>
            <person name="Green B."/>
            <person name="Moulton V."/>
            <person name="Van Oosterhout C."/>
            <person name="Grigoriev I."/>
        </authorList>
    </citation>
    <scope>NUCLEOTIDE SEQUENCE [LARGE SCALE GENOMIC DNA]</scope>
    <source>
        <strain evidence="20 21">CCMP1102</strain>
    </source>
</reference>
<keyword evidence="8 16" id="KW-0547">Nucleotide-binding</keyword>
<dbReference type="SUPFAM" id="SSF52540">
    <property type="entry name" value="P-loop containing nucleoside triphosphate hydrolases"/>
    <property type="match status" value="1"/>
</dbReference>
<dbReference type="InterPro" id="IPR027417">
    <property type="entry name" value="P-loop_NTPase"/>
</dbReference>
<dbReference type="Gene3D" id="3.40.1690.20">
    <property type="match status" value="1"/>
</dbReference>
<dbReference type="InterPro" id="IPR003959">
    <property type="entry name" value="ATPase_AAA_core"/>
</dbReference>
<evidence type="ECO:0000256" key="17">
    <source>
        <dbReference type="SAM" id="MobiDB-lite"/>
    </source>
</evidence>
<keyword evidence="5" id="KW-0645">Protease</keyword>
<dbReference type="GO" id="GO:0016887">
    <property type="term" value="F:ATP hydrolysis activity"/>
    <property type="evidence" value="ECO:0007669"/>
    <property type="project" value="InterPro"/>
</dbReference>
<gene>
    <name evidence="20" type="ORF">FRACYDRAFT_269800</name>
</gene>
<evidence type="ECO:0000256" key="16">
    <source>
        <dbReference type="RuleBase" id="RU003651"/>
    </source>
</evidence>
<name>A0A1E7F5D9_9STRA</name>
<evidence type="ECO:0000256" key="8">
    <source>
        <dbReference type="ARBA" id="ARBA00022741"/>
    </source>
</evidence>
<feature type="region of interest" description="Disordered" evidence="17">
    <location>
        <begin position="582"/>
        <end position="627"/>
    </location>
</feature>
<dbReference type="CDD" id="cd19501">
    <property type="entry name" value="RecA-like_FtsH"/>
    <property type="match status" value="1"/>
</dbReference>
<dbReference type="GO" id="GO:0034982">
    <property type="term" value="P:mitochondrial protein processing"/>
    <property type="evidence" value="ECO:0007669"/>
    <property type="project" value="TreeGrafter"/>
</dbReference>
<dbReference type="InParanoid" id="A0A1E7F5D9"/>
<comment type="similarity">
    <text evidence="16">Belongs to the AAA ATPase family.</text>
</comment>
<evidence type="ECO:0000256" key="13">
    <source>
        <dbReference type="ARBA" id="ARBA00023049"/>
    </source>
</evidence>
<dbReference type="InterPro" id="IPR005936">
    <property type="entry name" value="FtsH"/>
</dbReference>
<dbReference type="GO" id="GO:0005745">
    <property type="term" value="C:m-AAA complex"/>
    <property type="evidence" value="ECO:0007669"/>
    <property type="project" value="TreeGrafter"/>
</dbReference>
<keyword evidence="11 16" id="KW-0067">ATP-binding</keyword>
<keyword evidence="6 18" id="KW-0812">Transmembrane</keyword>
<evidence type="ECO:0000256" key="3">
    <source>
        <dbReference type="ARBA" id="ARBA00010044"/>
    </source>
</evidence>
<dbReference type="OrthoDB" id="1413014at2759"/>
<keyword evidence="21" id="KW-1185">Reference proteome</keyword>
<dbReference type="InterPro" id="IPR003593">
    <property type="entry name" value="AAA+_ATPase"/>
</dbReference>
<dbReference type="Pfam" id="PF17862">
    <property type="entry name" value="AAA_lid_3"/>
    <property type="match status" value="1"/>
</dbReference>
<keyword evidence="15 18" id="KW-0472">Membrane</keyword>
<dbReference type="FunFam" id="3.40.50.300:FF:000001">
    <property type="entry name" value="ATP-dependent zinc metalloprotease FtsH"/>
    <property type="match status" value="1"/>
</dbReference>
<keyword evidence="14" id="KW-0496">Mitochondrion</keyword>
<dbReference type="Pfam" id="PF01434">
    <property type="entry name" value="Peptidase_M41"/>
    <property type="match status" value="1"/>
</dbReference>
<dbReference type="InterPro" id="IPR050928">
    <property type="entry name" value="ATP-dep_Zn_Metalloprotease"/>
</dbReference>
<keyword evidence="9" id="KW-0378">Hydrolase</keyword>
<dbReference type="PANTHER" id="PTHR43655:SF2">
    <property type="entry name" value="AFG3 LIKE MATRIX AAA PEPTIDASE SUBUNIT 2, ISOFORM A"/>
    <property type="match status" value="1"/>
</dbReference>
<feature type="compositionally biased region" description="Basic and acidic residues" evidence="17">
    <location>
        <begin position="591"/>
        <end position="605"/>
    </location>
</feature>
<sequence>MFDDSTQMQDGFSSTSSNDEFSTRLNNNNGTSQSNQPQIAYRFAIGSVDAFEKKLEEAQKVVGIDPYHEIPVQYTNETTTRSEILSVLPSLFLMAAALYFMRFAAGSMGGASGGGGPMGGMFQVGKSTHKKIKPEDVKVNFSNVAGCDEAKKEIVEFVDFLQSPEQFTKLGAKLPSGALLCGPPGTGKTLLAKAVAGEAGVPFFSISGSDFIEMFVGVGPSRVRDLFKEARANSPCIVFIDEIDAVGRQRGRGGGAGGNDERENTLNQLLVEMDGFDSKTGVVVLAGTNRVDILDQALTRPGRFDRQITIDKPDVRGRRDIFKVHLEGITLEDSIDAVAGRLAGLTPGFAGADIANICNESAIVAARRKADTVSMDDFEKATDRIIGGLESNKIMSKEERSIVAHHEAGHAVAGWFLEHADPLLKVTIIPRTSGALGFAQYLPKEVSLRTQDEIMDIVCMALAGRAAEEIFFGGVTTGASDDLRRVTDLVYSTIQVYGMNQRLGQLAYPKDPNAQWDERQYSEKTARAMDEEAKRIVDEAYQRTLDLLKERKEDVKKVAELLLEKETIVHDDVYDLVGPRPFKGDPMYDDFVSRRRERKESKDSSNEASVSPPDGEFPEPVLAFRSY</sequence>
<dbReference type="HAMAP" id="MF_01458">
    <property type="entry name" value="FtsH"/>
    <property type="match status" value="1"/>
</dbReference>
<dbReference type="Pfam" id="PF00004">
    <property type="entry name" value="AAA"/>
    <property type="match status" value="1"/>
</dbReference>
<evidence type="ECO:0000256" key="12">
    <source>
        <dbReference type="ARBA" id="ARBA00022989"/>
    </source>
</evidence>
<comment type="cofactor">
    <cofactor evidence="1">
        <name>Zn(2+)</name>
        <dbReference type="ChEBI" id="CHEBI:29105"/>
    </cofactor>
</comment>
<dbReference type="AlphaFoldDB" id="A0A1E7F5D9"/>
<dbReference type="Gene3D" id="1.10.8.60">
    <property type="match status" value="1"/>
</dbReference>
<evidence type="ECO:0000256" key="1">
    <source>
        <dbReference type="ARBA" id="ARBA00001947"/>
    </source>
</evidence>
<proteinExistence type="inferred from homology"/>
<dbReference type="GO" id="GO:0004222">
    <property type="term" value="F:metalloendopeptidase activity"/>
    <property type="evidence" value="ECO:0007669"/>
    <property type="project" value="InterPro"/>
</dbReference>
<dbReference type="Proteomes" id="UP000095751">
    <property type="component" value="Unassembled WGS sequence"/>
</dbReference>
<dbReference type="FunFam" id="1.10.8.60:FF:000019">
    <property type="entry name" value="AFG3-like AAA ATPase 2"/>
    <property type="match status" value="1"/>
</dbReference>
<keyword evidence="10" id="KW-0862">Zinc</keyword>
<keyword evidence="7" id="KW-0479">Metal-binding</keyword>
<comment type="subcellular location">
    <subcellularLocation>
        <location evidence="2">Mitochondrion membrane</location>
        <topology evidence="2">Multi-pass membrane protein</topology>
    </subcellularLocation>
</comment>
<evidence type="ECO:0000259" key="19">
    <source>
        <dbReference type="SMART" id="SM00382"/>
    </source>
</evidence>
<dbReference type="PROSITE" id="PS00674">
    <property type="entry name" value="AAA"/>
    <property type="match status" value="1"/>
</dbReference>
<evidence type="ECO:0000256" key="2">
    <source>
        <dbReference type="ARBA" id="ARBA00004225"/>
    </source>
</evidence>
<dbReference type="Gene3D" id="1.20.58.760">
    <property type="entry name" value="Peptidase M41"/>
    <property type="match status" value="1"/>
</dbReference>
<dbReference type="GO" id="GO:0046872">
    <property type="term" value="F:metal ion binding"/>
    <property type="evidence" value="ECO:0007669"/>
    <property type="project" value="UniProtKB-KW"/>
</dbReference>
<dbReference type="InterPro" id="IPR037219">
    <property type="entry name" value="Peptidase_M41-like"/>
</dbReference>
<evidence type="ECO:0000256" key="15">
    <source>
        <dbReference type="ARBA" id="ARBA00023136"/>
    </source>
</evidence>
<dbReference type="FunCoup" id="A0A1E7F5D9">
    <property type="interactions" value="368"/>
</dbReference>
<evidence type="ECO:0000256" key="7">
    <source>
        <dbReference type="ARBA" id="ARBA00022723"/>
    </source>
</evidence>
<evidence type="ECO:0000256" key="9">
    <source>
        <dbReference type="ARBA" id="ARBA00022801"/>
    </source>
</evidence>
<dbReference type="InterPro" id="IPR000642">
    <property type="entry name" value="Peptidase_M41"/>
</dbReference>
<evidence type="ECO:0000256" key="4">
    <source>
        <dbReference type="ARBA" id="ARBA00010550"/>
    </source>
</evidence>
<protein>
    <submittedName>
        <fullName evidence="20">ATP-dependent metallopeptidase Hfl</fullName>
    </submittedName>
</protein>
<dbReference type="GO" id="GO:0005524">
    <property type="term" value="F:ATP binding"/>
    <property type="evidence" value="ECO:0007669"/>
    <property type="project" value="UniProtKB-KW"/>
</dbReference>
<accession>A0A1E7F5D9</accession>
<evidence type="ECO:0000256" key="11">
    <source>
        <dbReference type="ARBA" id="ARBA00022840"/>
    </source>
</evidence>
<comment type="similarity">
    <text evidence="4">In the N-terminal section; belongs to the AAA ATPase family.</text>
</comment>
<keyword evidence="12 18" id="KW-1133">Transmembrane helix</keyword>
<feature type="transmembrane region" description="Helical" evidence="18">
    <location>
        <begin position="84"/>
        <end position="101"/>
    </location>
</feature>
<dbReference type="KEGG" id="fcy:FRACYDRAFT_269800"/>
<organism evidence="20 21">
    <name type="scientific">Fragilariopsis cylindrus CCMP1102</name>
    <dbReference type="NCBI Taxonomy" id="635003"/>
    <lineage>
        <taxon>Eukaryota</taxon>
        <taxon>Sar</taxon>
        <taxon>Stramenopiles</taxon>
        <taxon>Ochrophyta</taxon>
        <taxon>Bacillariophyta</taxon>
        <taxon>Bacillariophyceae</taxon>
        <taxon>Bacillariophycidae</taxon>
        <taxon>Bacillariales</taxon>
        <taxon>Bacillariaceae</taxon>
        <taxon>Fragilariopsis</taxon>
    </lineage>
</organism>
<evidence type="ECO:0000256" key="18">
    <source>
        <dbReference type="SAM" id="Phobius"/>
    </source>
</evidence>
<evidence type="ECO:0000256" key="14">
    <source>
        <dbReference type="ARBA" id="ARBA00023128"/>
    </source>
</evidence>